<dbReference type="Proteomes" id="UP001205105">
    <property type="component" value="Unassembled WGS sequence"/>
</dbReference>
<keyword evidence="3" id="KW-1185">Reference proteome</keyword>
<organism evidence="2 3">
    <name type="scientific">Chlorella ohadii</name>
    <dbReference type="NCBI Taxonomy" id="2649997"/>
    <lineage>
        <taxon>Eukaryota</taxon>
        <taxon>Viridiplantae</taxon>
        <taxon>Chlorophyta</taxon>
        <taxon>core chlorophytes</taxon>
        <taxon>Trebouxiophyceae</taxon>
        <taxon>Chlorellales</taxon>
        <taxon>Chlorellaceae</taxon>
        <taxon>Chlorella clade</taxon>
        <taxon>Chlorella</taxon>
    </lineage>
</organism>
<name>A0AAD5H5J9_9CHLO</name>
<accession>A0AAD5H5J9</accession>
<dbReference type="EMBL" id="JADXDR010000025">
    <property type="protein sequence ID" value="KAI7844671.1"/>
    <property type="molecule type" value="Genomic_DNA"/>
</dbReference>
<evidence type="ECO:0000256" key="1">
    <source>
        <dbReference type="SAM" id="MobiDB-lite"/>
    </source>
</evidence>
<proteinExistence type="predicted"/>
<reference evidence="2" key="1">
    <citation type="submission" date="2020-11" db="EMBL/GenBank/DDBJ databases">
        <title>Chlorella ohadii genome sequencing and assembly.</title>
        <authorList>
            <person name="Murik O."/>
            <person name="Treves H."/>
            <person name="Kedem I."/>
            <person name="Shotland Y."/>
            <person name="Kaplan A."/>
        </authorList>
    </citation>
    <scope>NUCLEOTIDE SEQUENCE</scope>
    <source>
        <strain evidence="2">1</strain>
    </source>
</reference>
<dbReference type="AlphaFoldDB" id="A0AAD5H5J9"/>
<evidence type="ECO:0000313" key="3">
    <source>
        <dbReference type="Proteomes" id="UP001205105"/>
    </source>
</evidence>
<comment type="caution">
    <text evidence="2">The sequence shown here is derived from an EMBL/GenBank/DDBJ whole genome shotgun (WGS) entry which is preliminary data.</text>
</comment>
<feature type="region of interest" description="Disordered" evidence="1">
    <location>
        <begin position="185"/>
        <end position="205"/>
    </location>
</feature>
<evidence type="ECO:0000313" key="2">
    <source>
        <dbReference type="EMBL" id="KAI7844671.1"/>
    </source>
</evidence>
<protein>
    <submittedName>
        <fullName evidence="2">Uncharacterized protein</fullName>
    </submittedName>
</protein>
<feature type="compositionally biased region" description="Low complexity" evidence="1">
    <location>
        <begin position="38"/>
        <end position="60"/>
    </location>
</feature>
<sequence length="452" mass="47144">MSAADVAAGKWLPTANTSAAGMPSIPLLVFQLPDTHNGSSSSSSADGAAAGAGSSSSGGSQTCWQRRLGSAEVPGCLWAAGFDRVVVSGDSTVRMLWNRLHYLVRQSPVSFDVAASMTHGHYVLEMHDSSPAGGTAGGSGSSSVADGAIFATDSLWFAPPGNVRPQVFNDSVMMDGLQHLIKRTGAAGRGSGGGSSGGSSSSGSSRRLTLDFLVGSTSAWQQRHVRQYVASDMGGDASWPQRTLLVLSLCIWEGKDVRPAGWFEFLEEMRQQVAQVVLLTCPTERFGVPDRFATRRVVAQRNDVLRQLVADSRGGSSSDGGSGSDAGDSSSSSSSAGTGSSSGGSGTGSNSSSGAGPKPFLLLDLDAMTKWLPREVALSPHDFHYQCYPVTQSAYTVGSLEWAGGDGSPLPLYPPRKLSHLNIAANGWCADPVDYSAWQLLFHMLCPGRDGE</sequence>
<feature type="region of interest" description="Disordered" evidence="1">
    <location>
        <begin position="38"/>
        <end position="61"/>
    </location>
</feature>
<feature type="compositionally biased region" description="Low complexity" evidence="1">
    <location>
        <begin position="325"/>
        <end position="339"/>
    </location>
</feature>
<feature type="region of interest" description="Disordered" evidence="1">
    <location>
        <begin position="309"/>
        <end position="354"/>
    </location>
</feature>
<gene>
    <name evidence="2" type="ORF">COHA_001760</name>
</gene>
<feature type="compositionally biased region" description="Gly residues" evidence="1">
    <location>
        <begin position="187"/>
        <end position="197"/>
    </location>
</feature>